<dbReference type="STRING" id="504805.SAMN05421505_12413"/>
<dbReference type="AlphaFoldDB" id="A0A1G8FN00"/>
<protein>
    <submittedName>
        <fullName evidence="1">Guanylate kinase</fullName>
    </submittedName>
</protein>
<sequence>MTVGIVLYGPPTSGKSTVTETLHRLDPRYTLLRKLKAGNGRTDEYEQVSTKRLDELREAGRLAVETHRYGNIYAVDTADLDRMANAGQVPIVHIGGVADLHRLTARGSWLRVLLWVPREVCERRSRARGDDDTAERVETWDRALDDLTGKGLFDLRISTDRRSVDSVAREIAQAHTVMSGHAPAPAVRTGRGDAP</sequence>
<keyword evidence="1" id="KW-0808">Transferase</keyword>
<evidence type="ECO:0000313" key="2">
    <source>
        <dbReference type="Proteomes" id="UP000198923"/>
    </source>
</evidence>
<dbReference type="SUPFAM" id="SSF52540">
    <property type="entry name" value="P-loop containing nucleoside triphosphate hydrolases"/>
    <property type="match status" value="1"/>
</dbReference>
<dbReference type="OrthoDB" id="3575979at2"/>
<keyword evidence="2" id="KW-1185">Reference proteome</keyword>
<dbReference type="RefSeq" id="WP_093172897.1">
    <property type="nucleotide sequence ID" value="NZ_FNCN01000024.1"/>
</dbReference>
<dbReference type="Gene3D" id="3.40.50.300">
    <property type="entry name" value="P-loop containing nucleotide triphosphate hydrolases"/>
    <property type="match status" value="1"/>
</dbReference>
<dbReference type="EMBL" id="FNCN01000024">
    <property type="protein sequence ID" value="SDH83514.1"/>
    <property type="molecule type" value="Genomic_DNA"/>
</dbReference>
<organism evidence="1 2">
    <name type="scientific">Sinosporangium album</name>
    <dbReference type="NCBI Taxonomy" id="504805"/>
    <lineage>
        <taxon>Bacteria</taxon>
        <taxon>Bacillati</taxon>
        <taxon>Actinomycetota</taxon>
        <taxon>Actinomycetes</taxon>
        <taxon>Streptosporangiales</taxon>
        <taxon>Streptosporangiaceae</taxon>
        <taxon>Sinosporangium</taxon>
    </lineage>
</organism>
<gene>
    <name evidence="1" type="ORF">SAMN05421505_12413</name>
</gene>
<dbReference type="GO" id="GO:0016301">
    <property type="term" value="F:kinase activity"/>
    <property type="evidence" value="ECO:0007669"/>
    <property type="project" value="UniProtKB-KW"/>
</dbReference>
<reference evidence="1 2" key="1">
    <citation type="submission" date="2016-10" db="EMBL/GenBank/DDBJ databases">
        <authorList>
            <person name="de Groot N.N."/>
        </authorList>
    </citation>
    <scope>NUCLEOTIDE SEQUENCE [LARGE SCALE GENOMIC DNA]</scope>
    <source>
        <strain evidence="1 2">CPCC 201354</strain>
    </source>
</reference>
<dbReference type="InterPro" id="IPR027417">
    <property type="entry name" value="P-loop_NTPase"/>
</dbReference>
<keyword evidence="1" id="KW-0418">Kinase</keyword>
<name>A0A1G8FN00_9ACTN</name>
<dbReference type="Proteomes" id="UP000198923">
    <property type="component" value="Unassembled WGS sequence"/>
</dbReference>
<evidence type="ECO:0000313" key="1">
    <source>
        <dbReference type="EMBL" id="SDH83514.1"/>
    </source>
</evidence>
<proteinExistence type="predicted"/>
<accession>A0A1G8FN00</accession>